<dbReference type="KEGG" id="taqu:KDW03_00815"/>
<dbReference type="InterPro" id="IPR001478">
    <property type="entry name" value="PDZ"/>
</dbReference>
<dbReference type="EC" id="3.4.24.-" evidence="11"/>
<feature type="domain" description="PDZ" evidence="12">
    <location>
        <begin position="199"/>
        <end position="268"/>
    </location>
</feature>
<accession>A0AAX3BDI6</accession>
<evidence type="ECO:0000256" key="3">
    <source>
        <dbReference type="ARBA" id="ARBA00007931"/>
    </source>
</evidence>
<evidence type="ECO:0000259" key="12">
    <source>
        <dbReference type="SMART" id="SM00228"/>
    </source>
</evidence>
<dbReference type="Gene3D" id="2.30.42.10">
    <property type="match status" value="2"/>
</dbReference>
<evidence type="ECO:0000256" key="10">
    <source>
        <dbReference type="ARBA" id="ARBA00023136"/>
    </source>
</evidence>
<evidence type="ECO:0000256" key="4">
    <source>
        <dbReference type="ARBA" id="ARBA00022670"/>
    </source>
</evidence>
<comment type="subcellular location">
    <subcellularLocation>
        <location evidence="2">Membrane</location>
        <topology evidence="2">Multi-pass membrane protein</topology>
    </subcellularLocation>
</comment>
<evidence type="ECO:0000256" key="7">
    <source>
        <dbReference type="ARBA" id="ARBA00022833"/>
    </source>
</evidence>
<dbReference type="Pfam" id="PF02163">
    <property type="entry name" value="Peptidase_M50"/>
    <property type="match status" value="1"/>
</dbReference>
<evidence type="ECO:0000313" key="13">
    <source>
        <dbReference type="EMBL" id="URA10378.1"/>
    </source>
</evidence>
<dbReference type="CDD" id="cd06163">
    <property type="entry name" value="S2P-M50_PDZ_RseP-like"/>
    <property type="match status" value="1"/>
</dbReference>
<dbReference type="SUPFAM" id="SSF50156">
    <property type="entry name" value="PDZ domain-like"/>
    <property type="match status" value="3"/>
</dbReference>
<dbReference type="GO" id="GO:0006508">
    <property type="term" value="P:proteolysis"/>
    <property type="evidence" value="ECO:0007669"/>
    <property type="project" value="UniProtKB-KW"/>
</dbReference>
<protein>
    <recommendedName>
        <fullName evidence="11">Zinc metalloprotease</fullName>
        <ecNumber evidence="11">3.4.24.-</ecNumber>
    </recommendedName>
</protein>
<keyword evidence="7 11" id="KW-0862">Zinc</keyword>
<keyword evidence="9 11" id="KW-0482">Metalloprotease</keyword>
<organism evidence="13 14">
    <name type="scientific">Thermospira aquatica</name>
    <dbReference type="NCBI Taxonomy" id="2828656"/>
    <lineage>
        <taxon>Bacteria</taxon>
        <taxon>Pseudomonadati</taxon>
        <taxon>Spirochaetota</taxon>
        <taxon>Spirochaetia</taxon>
        <taxon>Brevinematales</taxon>
        <taxon>Thermospiraceae</taxon>
        <taxon>Thermospira</taxon>
    </lineage>
</organism>
<dbReference type="GO" id="GO:0046872">
    <property type="term" value="F:metal ion binding"/>
    <property type="evidence" value="ECO:0007669"/>
    <property type="project" value="UniProtKB-KW"/>
</dbReference>
<dbReference type="NCBIfam" id="TIGR00054">
    <property type="entry name" value="RIP metalloprotease RseP"/>
    <property type="match status" value="1"/>
</dbReference>
<dbReference type="RefSeq" id="WP_271435509.1">
    <property type="nucleotide sequence ID" value="NZ_CP073355.1"/>
</dbReference>
<keyword evidence="5 11" id="KW-0812">Transmembrane</keyword>
<evidence type="ECO:0000256" key="1">
    <source>
        <dbReference type="ARBA" id="ARBA00001947"/>
    </source>
</evidence>
<feature type="transmembrane region" description="Helical" evidence="11">
    <location>
        <begin position="408"/>
        <end position="428"/>
    </location>
</feature>
<sequence length="439" mass="48325">MSTLLSYLLALVVLSLLVFVHELGHFVVARLFGITVEVFSIGFGPEIFGWTRGTTRYRVSWVPFGGYCKLKGEFSESAPDSLYGKPPWVRILVLLAGPVANLLAAVVVMIALYGVGYSEVLPSRRVDVMEKIAEEISPAWKAGLRPGSEILSLNGKEIQNFQNIMEEVALRVNQEVETVYVLNGQTNKTYVKPILNQETGLGVIGVFPLYEAVVGAVISNRAAAKAGLKRGDRIVAVEGKTIRYYYELRSVLEHNQEKEIRLTYVRGQDTNTVSLKVESLEGRGVIGIQLSGEGEVVTNRVKSASWLLALSDGTRALWDQFLLTIRGFKSLLSGRISVSQNLYGPLRIVQTTALVTQLRDFSLLMRFVAVISLGLALANLLPIPGLDGGHVAIATVELLMRRRLDDRIRVAIESFGILVLLMLASWVLSNDIVNLLRGN</sequence>
<dbReference type="PANTHER" id="PTHR42837">
    <property type="entry name" value="REGULATOR OF SIGMA-E PROTEASE RSEP"/>
    <property type="match status" value="1"/>
</dbReference>
<keyword evidence="11" id="KW-0479">Metal-binding</keyword>
<dbReference type="InterPro" id="IPR004387">
    <property type="entry name" value="Pept_M50_Zn"/>
</dbReference>
<keyword evidence="14" id="KW-1185">Reference proteome</keyword>
<keyword evidence="4" id="KW-0645">Protease</keyword>
<feature type="transmembrane region" description="Helical" evidence="11">
    <location>
        <begin position="91"/>
        <end position="115"/>
    </location>
</feature>
<comment type="cofactor">
    <cofactor evidence="1 11">
        <name>Zn(2+)</name>
        <dbReference type="ChEBI" id="CHEBI:29105"/>
    </cofactor>
</comment>
<dbReference type="PANTHER" id="PTHR42837:SF2">
    <property type="entry name" value="MEMBRANE METALLOPROTEASE ARASP2, CHLOROPLASTIC-RELATED"/>
    <property type="match status" value="1"/>
</dbReference>
<dbReference type="InterPro" id="IPR036034">
    <property type="entry name" value="PDZ_sf"/>
</dbReference>
<dbReference type="Proteomes" id="UP001056539">
    <property type="component" value="Chromosome"/>
</dbReference>
<evidence type="ECO:0000256" key="8">
    <source>
        <dbReference type="ARBA" id="ARBA00022989"/>
    </source>
</evidence>
<name>A0AAX3BDI6_9SPIR</name>
<feature type="transmembrane region" description="Helical" evidence="11">
    <location>
        <begin position="363"/>
        <end position="381"/>
    </location>
</feature>
<comment type="similarity">
    <text evidence="3 11">Belongs to the peptidase M50B family.</text>
</comment>
<evidence type="ECO:0000313" key="14">
    <source>
        <dbReference type="Proteomes" id="UP001056539"/>
    </source>
</evidence>
<evidence type="ECO:0000256" key="5">
    <source>
        <dbReference type="ARBA" id="ARBA00022692"/>
    </source>
</evidence>
<reference evidence="13" key="1">
    <citation type="submission" date="2021-04" db="EMBL/GenBank/DDBJ databases">
        <authorList>
            <person name="Postec A."/>
        </authorList>
    </citation>
    <scope>NUCLEOTIDE SEQUENCE</scope>
    <source>
        <strain evidence="13">F1F22</strain>
    </source>
</reference>
<dbReference type="Pfam" id="PF17820">
    <property type="entry name" value="PDZ_6"/>
    <property type="match status" value="2"/>
</dbReference>
<evidence type="ECO:0000256" key="2">
    <source>
        <dbReference type="ARBA" id="ARBA00004141"/>
    </source>
</evidence>
<keyword evidence="6 11" id="KW-0378">Hydrolase</keyword>
<proteinExistence type="inferred from homology"/>
<keyword evidence="10 11" id="KW-0472">Membrane</keyword>
<evidence type="ECO:0000256" key="6">
    <source>
        <dbReference type="ARBA" id="ARBA00022801"/>
    </source>
</evidence>
<gene>
    <name evidence="13" type="primary">rseP</name>
    <name evidence="13" type="ORF">KDW03_00815</name>
</gene>
<dbReference type="AlphaFoldDB" id="A0AAX3BDI6"/>
<dbReference type="SMART" id="SM00228">
    <property type="entry name" value="PDZ"/>
    <property type="match status" value="2"/>
</dbReference>
<keyword evidence="8 11" id="KW-1133">Transmembrane helix</keyword>
<dbReference type="InterPro" id="IPR041489">
    <property type="entry name" value="PDZ_6"/>
</dbReference>
<dbReference type="EMBL" id="CP073355">
    <property type="protein sequence ID" value="URA10378.1"/>
    <property type="molecule type" value="Genomic_DNA"/>
</dbReference>
<dbReference type="GO" id="GO:0016020">
    <property type="term" value="C:membrane"/>
    <property type="evidence" value="ECO:0007669"/>
    <property type="project" value="UniProtKB-SubCell"/>
</dbReference>
<feature type="domain" description="PDZ" evidence="12">
    <location>
        <begin position="111"/>
        <end position="184"/>
    </location>
</feature>
<reference evidence="13" key="2">
    <citation type="submission" date="2022-06" db="EMBL/GenBank/DDBJ databases">
        <title>Thermospira aquatica gen. nov., sp. nov.</title>
        <authorList>
            <person name="Ben Ali Gam Z."/>
            <person name="Labat M."/>
        </authorList>
    </citation>
    <scope>NUCLEOTIDE SEQUENCE</scope>
    <source>
        <strain evidence="13">F1F22</strain>
    </source>
</reference>
<evidence type="ECO:0000256" key="9">
    <source>
        <dbReference type="ARBA" id="ARBA00023049"/>
    </source>
</evidence>
<evidence type="ECO:0000256" key="11">
    <source>
        <dbReference type="RuleBase" id="RU362031"/>
    </source>
</evidence>
<dbReference type="GO" id="GO:0004222">
    <property type="term" value="F:metalloendopeptidase activity"/>
    <property type="evidence" value="ECO:0007669"/>
    <property type="project" value="InterPro"/>
</dbReference>
<dbReference type="CDD" id="cd23081">
    <property type="entry name" value="cpPDZ_EcRseP-like"/>
    <property type="match status" value="1"/>
</dbReference>
<dbReference type="InterPro" id="IPR008915">
    <property type="entry name" value="Peptidase_M50"/>
</dbReference>